<dbReference type="Pfam" id="PF09980">
    <property type="entry name" value="DUF2214"/>
    <property type="match status" value="1"/>
</dbReference>
<dbReference type="Proteomes" id="UP001342418">
    <property type="component" value="Chromosome"/>
</dbReference>
<dbReference type="EMBL" id="CP030941">
    <property type="protein sequence ID" value="UUP17945.1"/>
    <property type="molecule type" value="Genomic_DNA"/>
</dbReference>
<keyword evidence="1" id="KW-1133">Transmembrane helix</keyword>
<proteinExistence type="predicted"/>
<evidence type="ECO:0000313" key="2">
    <source>
        <dbReference type="EMBL" id="UUP17945.1"/>
    </source>
</evidence>
<keyword evidence="1" id="KW-0812">Transmembrane</keyword>
<keyword evidence="1" id="KW-0472">Membrane</keyword>
<name>A0ABY5MIW3_9HYPH</name>
<gene>
    <name evidence="2" type="ORF">NTH_02421</name>
</gene>
<organism evidence="2 3">
    <name type="scientific">Nitratireductor thuwali</name>
    <dbReference type="NCBI Taxonomy" id="2267699"/>
    <lineage>
        <taxon>Bacteria</taxon>
        <taxon>Pseudomonadati</taxon>
        <taxon>Pseudomonadota</taxon>
        <taxon>Alphaproteobacteria</taxon>
        <taxon>Hyphomicrobiales</taxon>
        <taxon>Phyllobacteriaceae</taxon>
        <taxon>Nitratireductor</taxon>
    </lineage>
</organism>
<dbReference type="InterPro" id="IPR018706">
    <property type="entry name" value="DUF2214_membrane"/>
</dbReference>
<sequence length="147" mass="16167">MTDLVLAILHHLLVFTLAGILAGEFALMRKGLGGRELKTLAHIDRMYGVLALAVIAVGLGRVFYGLKGWEYYAGNHAFWGKMLAFLIVALLSIRPTIRILAWSRAGKDGAYVVPDAEIGAARRFLVFQIVAFAFILIFAAMMARWTG</sequence>
<feature type="transmembrane region" description="Helical" evidence="1">
    <location>
        <begin position="47"/>
        <end position="66"/>
    </location>
</feature>
<protein>
    <recommendedName>
        <fullName evidence="4">DUF2214 family protein</fullName>
    </recommendedName>
</protein>
<evidence type="ECO:0008006" key="4">
    <source>
        <dbReference type="Google" id="ProtNLM"/>
    </source>
</evidence>
<evidence type="ECO:0000256" key="1">
    <source>
        <dbReference type="SAM" id="Phobius"/>
    </source>
</evidence>
<evidence type="ECO:0000313" key="3">
    <source>
        <dbReference type="Proteomes" id="UP001342418"/>
    </source>
</evidence>
<feature type="transmembrane region" description="Helical" evidence="1">
    <location>
        <begin position="124"/>
        <end position="145"/>
    </location>
</feature>
<feature type="transmembrane region" description="Helical" evidence="1">
    <location>
        <begin position="78"/>
        <end position="97"/>
    </location>
</feature>
<feature type="transmembrane region" description="Helical" evidence="1">
    <location>
        <begin position="6"/>
        <end position="27"/>
    </location>
</feature>
<reference evidence="2 3" key="1">
    <citation type="submission" date="2018-07" db="EMBL/GenBank/DDBJ databases">
        <title>Genome sequence of Nitratireductor thuwali#1536.</title>
        <authorList>
            <person name="Michoud G."/>
            <person name="Merlino G."/>
            <person name="Sefrji F.O."/>
            <person name="Daffonchio D."/>
        </authorList>
    </citation>
    <scope>NUCLEOTIDE SEQUENCE [LARGE SCALE GENOMIC DNA]</scope>
    <source>
        <strain evidence="3">Nit1536</strain>
    </source>
</reference>
<keyword evidence="3" id="KW-1185">Reference proteome</keyword>
<accession>A0ABY5MIW3</accession>
<dbReference type="RefSeq" id="WP_338530224.1">
    <property type="nucleotide sequence ID" value="NZ_CP030941.1"/>
</dbReference>